<evidence type="ECO:0000256" key="1">
    <source>
        <dbReference type="ARBA" id="ARBA00001970"/>
    </source>
</evidence>
<dbReference type="InterPro" id="IPR042307">
    <property type="entry name" value="Reeler_sf"/>
</dbReference>
<keyword evidence="6" id="KW-0249">Electron transport</keyword>
<keyword evidence="9 11" id="KW-0472">Membrane</keyword>
<dbReference type="GO" id="GO:0016020">
    <property type="term" value="C:membrane"/>
    <property type="evidence" value="ECO:0007669"/>
    <property type="project" value="UniProtKB-SubCell"/>
</dbReference>
<dbReference type="Proteomes" id="UP000694397">
    <property type="component" value="Chromosome 9"/>
</dbReference>
<dbReference type="GeneTree" id="ENSGT00940000164178"/>
<evidence type="ECO:0000256" key="6">
    <source>
        <dbReference type="ARBA" id="ARBA00022982"/>
    </source>
</evidence>
<evidence type="ECO:0000256" key="9">
    <source>
        <dbReference type="ARBA" id="ARBA00023136"/>
    </source>
</evidence>
<keyword evidence="10" id="KW-0325">Glycoprotein</keyword>
<evidence type="ECO:0000256" key="2">
    <source>
        <dbReference type="ARBA" id="ARBA00004141"/>
    </source>
</evidence>
<reference evidence="16" key="3">
    <citation type="submission" date="2025-09" db="UniProtKB">
        <authorList>
            <consortium name="Ensembl"/>
        </authorList>
    </citation>
    <scope>IDENTIFICATION</scope>
</reference>
<dbReference type="PROSITE" id="PS50939">
    <property type="entry name" value="CYTOCHROME_B561"/>
    <property type="match status" value="1"/>
</dbReference>
<dbReference type="SMART" id="SM00664">
    <property type="entry name" value="DoH"/>
    <property type="match status" value="1"/>
</dbReference>
<feature type="transmembrane region" description="Helical" evidence="11">
    <location>
        <begin position="464"/>
        <end position="489"/>
    </location>
</feature>
<feature type="signal peptide" evidence="12">
    <location>
        <begin position="1"/>
        <end position="19"/>
    </location>
</feature>
<keyword evidence="4" id="KW-0813">Transport</keyword>
<dbReference type="OrthoDB" id="2419613at2759"/>
<evidence type="ECO:0000313" key="17">
    <source>
        <dbReference type="Proteomes" id="UP000694397"/>
    </source>
</evidence>
<evidence type="ECO:0000256" key="12">
    <source>
        <dbReference type="SAM" id="SignalP"/>
    </source>
</evidence>
<feature type="transmembrane region" description="Helical" evidence="11">
    <location>
        <begin position="501"/>
        <end position="518"/>
    </location>
</feature>
<feature type="domain" description="Cytochrome b561" evidence="14">
    <location>
        <begin position="323"/>
        <end position="525"/>
    </location>
</feature>
<dbReference type="CDD" id="cd08544">
    <property type="entry name" value="Reeler"/>
    <property type="match status" value="1"/>
</dbReference>
<dbReference type="FunFam" id="2.60.40.4060:FF:000003">
    <property type="entry name" value="Ferric chelate reductase 1"/>
    <property type="match status" value="1"/>
</dbReference>
<dbReference type="InterPro" id="IPR002861">
    <property type="entry name" value="Reeler_dom"/>
</dbReference>
<organism evidence="16 17">
    <name type="scientific">Scleropages formosus</name>
    <name type="common">Asian bonytongue</name>
    <name type="synonym">Osteoglossum formosum</name>
    <dbReference type="NCBI Taxonomy" id="113540"/>
    <lineage>
        <taxon>Eukaryota</taxon>
        <taxon>Metazoa</taxon>
        <taxon>Chordata</taxon>
        <taxon>Craniata</taxon>
        <taxon>Vertebrata</taxon>
        <taxon>Euteleostomi</taxon>
        <taxon>Actinopterygii</taxon>
        <taxon>Neopterygii</taxon>
        <taxon>Teleostei</taxon>
        <taxon>Osteoglossocephala</taxon>
        <taxon>Osteoglossomorpha</taxon>
        <taxon>Osteoglossiformes</taxon>
        <taxon>Osteoglossidae</taxon>
        <taxon>Scleropages</taxon>
    </lineage>
</organism>
<keyword evidence="7 11" id="KW-1133">Transmembrane helix</keyword>
<dbReference type="Gene3D" id="1.20.120.1770">
    <property type="match status" value="1"/>
</dbReference>
<dbReference type="PROSITE" id="PS50836">
    <property type="entry name" value="DOMON"/>
    <property type="match status" value="1"/>
</dbReference>
<feature type="domain" description="DOMON" evidence="13">
    <location>
        <begin position="202"/>
        <end position="320"/>
    </location>
</feature>
<dbReference type="CDD" id="cd09628">
    <property type="entry name" value="DOMON_SDR_2_like"/>
    <property type="match status" value="1"/>
</dbReference>
<dbReference type="Pfam" id="PF03351">
    <property type="entry name" value="DOMON"/>
    <property type="match status" value="1"/>
</dbReference>
<feature type="transmembrane region" description="Helical" evidence="11">
    <location>
        <begin position="403"/>
        <end position="424"/>
    </location>
</feature>
<keyword evidence="8" id="KW-0408">Iron</keyword>
<evidence type="ECO:0000256" key="8">
    <source>
        <dbReference type="ARBA" id="ARBA00023004"/>
    </source>
</evidence>
<dbReference type="PANTHER" id="PTHR45828:SF44">
    <property type="entry name" value="FERRIC-CHELATE REDUCTASE 1-RELATED"/>
    <property type="match status" value="1"/>
</dbReference>
<dbReference type="InterPro" id="IPR005018">
    <property type="entry name" value="DOMON_domain"/>
</dbReference>
<feature type="transmembrane region" description="Helical" evidence="11">
    <location>
        <begin position="430"/>
        <end position="452"/>
    </location>
</feature>
<reference evidence="16" key="2">
    <citation type="submission" date="2025-08" db="UniProtKB">
        <authorList>
            <consortium name="Ensembl"/>
        </authorList>
    </citation>
    <scope>IDENTIFICATION</scope>
</reference>
<gene>
    <name evidence="16" type="primary">LOC108935394</name>
</gene>
<evidence type="ECO:0000256" key="7">
    <source>
        <dbReference type="ARBA" id="ARBA00022989"/>
    </source>
</evidence>
<feature type="chain" id="PRO_5034423584" evidence="12">
    <location>
        <begin position="20"/>
        <end position="563"/>
    </location>
</feature>
<evidence type="ECO:0000256" key="10">
    <source>
        <dbReference type="ARBA" id="ARBA00023180"/>
    </source>
</evidence>
<dbReference type="CDD" id="cd08760">
    <property type="entry name" value="Cyt_b561_FRRS1_like"/>
    <property type="match status" value="1"/>
</dbReference>
<comment type="similarity">
    <text evidence="3">Belongs to the FRRS1 family.</text>
</comment>
<evidence type="ECO:0000259" key="13">
    <source>
        <dbReference type="PROSITE" id="PS50836"/>
    </source>
</evidence>
<evidence type="ECO:0000256" key="11">
    <source>
        <dbReference type="SAM" id="Phobius"/>
    </source>
</evidence>
<reference evidence="16 17" key="1">
    <citation type="submission" date="2019-04" db="EMBL/GenBank/DDBJ databases">
        <authorList>
            <consortium name="Wellcome Sanger Institute Data Sharing"/>
        </authorList>
    </citation>
    <scope>NUCLEOTIDE SEQUENCE [LARGE SCALE GENOMIC DNA]</scope>
</reference>
<proteinExistence type="inferred from homology"/>
<feature type="domain" description="Reelin" evidence="15">
    <location>
        <begin position="10"/>
        <end position="175"/>
    </location>
</feature>
<dbReference type="InterPro" id="IPR006593">
    <property type="entry name" value="Cyt_b561/ferric_Rdtase_TM"/>
</dbReference>
<accession>A0A8C9V0C3</accession>
<keyword evidence="12" id="KW-0732">Signal</keyword>
<dbReference type="Ensembl" id="ENSSFOT00015009006.2">
    <property type="protein sequence ID" value="ENSSFOP00015008881.2"/>
    <property type="gene ID" value="ENSSFOG00015005792.2"/>
</dbReference>
<keyword evidence="5 11" id="KW-0812">Transmembrane</keyword>
<protein>
    <submittedName>
        <fullName evidence="16">Zgc:163022</fullName>
    </submittedName>
</protein>
<keyword evidence="17" id="KW-1185">Reference proteome</keyword>
<evidence type="ECO:0000313" key="16">
    <source>
        <dbReference type="Ensembl" id="ENSSFOP00015008881.2"/>
    </source>
</evidence>
<dbReference type="AlphaFoldDB" id="A0A8C9V0C3"/>
<feature type="transmembrane region" description="Helical" evidence="11">
    <location>
        <begin position="539"/>
        <end position="562"/>
    </location>
</feature>
<evidence type="ECO:0000256" key="4">
    <source>
        <dbReference type="ARBA" id="ARBA00022448"/>
    </source>
</evidence>
<comment type="cofactor">
    <cofactor evidence="1">
        <name>heme b</name>
        <dbReference type="ChEBI" id="CHEBI:60344"/>
    </cofactor>
</comment>
<evidence type="ECO:0000259" key="15">
    <source>
        <dbReference type="PROSITE" id="PS51019"/>
    </source>
</evidence>
<evidence type="ECO:0000256" key="3">
    <source>
        <dbReference type="ARBA" id="ARBA00009195"/>
    </source>
</evidence>
<evidence type="ECO:0000256" key="5">
    <source>
        <dbReference type="ARBA" id="ARBA00022692"/>
    </source>
</evidence>
<dbReference type="PANTHER" id="PTHR45828">
    <property type="entry name" value="CYTOCHROME B561/FERRIC REDUCTASE TRANSMEMBRANE"/>
    <property type="match status" value="1"/>
</dbReference>
<sequence length="563" mass="59851">MMHVYTLLFVIWTSPVALGYSNGLVSGSCGTMVPNHSAQPQTATSPYTVTVDRSSYQAGDTITVTLQGQSTTFMGFLLQAQEVGGSQPVGTFSVTDGQAQLLSCSGTTSSAVSHTSASSKSSVKVLWRAPASESYKDIVFRTTFVQSKRVFWVQVNSATVSYTGSQPATPVPTVSYSFISSASCGYSKLCVSQPSNCDPATSGSCNFISVLASSTNSTFNVEISGQASGYVAVGFSDDQYMGNDDIYICVDSGSGSVQVQHAYSTGTVTPNILPQGNISITKTSMTGGIISCSFTSQNTISTQPRSAASALSYYLLFASGQASGGSIQFHTTTFSSSQKVDLTSPQLLLSGSSEPPIVKAHGALMLISWMTTGSIGMLIARYLKAATKGKRCCNKDFWFLAHVTLMSLSVIATSIAFILIFSYARDWSGGAHPVLGCIVMILALIQPMAAAFRCTPGHKWRFVFNWAHALNALVIKILAVAAIFTGLGLIDTTDSRWLQKVMGGFFAWEVLSFLLYELNVRLCAKDKTEPGSDSKSTEVIFLIIFVLGNVTFLVALLCGIGQS</sequence>
<dbReference type="Gene3D" id="2.60.40.4060">
    <property type="entry name" value="Reeler domain"/>
    <property type="match status" value="1"/>
</dbReference>
<dbReference type="SMART" id="SM00665">
    <property type="entry name" value="B561"/>
    <property type="match status" value="1"/>
</dbReference>
<comment type="subcellular location">
    <subcellularLocation>
        <location evidence="2">Membrane</location>
        <topology evidence="2">Multi-pass membrane protein</topology>
    </subcellularLocation>
</comment>
<dbReference type="InterPro" id="IPR051237">
    <property type="entry name" value="Ferric-chelate_Red/DefProt"/>
</dbReference>
<dbReference type="Pfam" id="PF02014">
    <property type="entry name" value="Reeler"/>
    <property type="match status" value="1"/>
</dbReference>
<feature type="transmembrane region" description="Helical" evidence="11">
    <location>
        <begin position="362"/>
        <end position="383"/>
    </location>
</feature>
<dbReference type="PROSITE" id="PS51019">
    <property type="entry name" value="REELIN"/>
    <property type="match status" value="1"/>
</dbReference>
<evidence type="ECO:0000259" key="14">
    <source>
        <dbReference type="PROSITE" id="PS50939"/>
    </source>
</evidence>
<name>A0A8C9V0C3_SCLFO</name>